<proteinExistence type="predicted"/>
<evidence type="ECO:0000313" key="1">
    <source>
        <dbReference type="EMBL" id="GCE13644.1"/>
    </source>
</evidence>
<dbReference type="Gene3D" id="3.20.20.80">
    <property type="entry name" value="Glycosidases"/>
    <property type="match status" value="1"/>
</dbReference>
<dbReference type="RefSeq" id="WP_126581152.1">
    <property type="nucleotide sequence ID" value="NZ_BIFR01000001.1"/>
</dbReference>
<keyword evidence="2" id="KW-1185">Reference proteome</keyword>
<protein>
    <submittedName>
        <fullName evidence="1">Uncharacterized protein</fullName>
    </submittedName>
</protein>
<dbReference type="EMBL" id="BIFR01000001">
    <property type="protein sequence ID" value="GCE13644.1"/>
    <property type="molecule type" value="Genomic_DNA"/>
</dbReference>
<dbReference type="OrthoDB" id="230151at2"/>
<dbReference type="Proteomes" id="UP000287352">
    <property type="component" value="Unassembled WGS sequence"/>
</dbReference>
<dbReference type="InterPro" id="IPR043751">
    <property type="entry name" value="DUF5696"/>
</dbReference>
<dbReference type="AlphaFoldDB" id="A0A402A3C7"/>
<evidence type="ECO:0000313" key="2">
    <source>
        <dbReference type="Proteomes" id="UP000287352"/>
    </source>
</evidence>
<comment type="caution">
    <text evidence="1">The sequence shown here is derived from an EMBL/GenBank/DDBJ whole genome shotgun (WGS) entry which is preliminary data.</text>
</comment>
<name>A0A402A3C7_9CHLR</name>
<gene>
    <name evidence="1" type="ORF">KTT_35030</name>
</gene>
<organism evidence="1 2">
    <name type="scientific">Tengunoibacter tsumagoiensis</name>
    <dbReference type="NCBI Taxonomy" id="2014871"/>
    <lineage>
        <taxon>Bacteria</taxon>
        <taxon>Bacillati</taxon>
        <taxon>Chloroflexota</taxon>
        <taxon>Ktedonobacteria</taxon>
        <taxon>Ktedonobacterales</taxon>
        <taxon>Dictyobacteraceae</taxon>
        <taxon>Tengunoibacter</taxon>
    </lineage>
</organism>
<dbReference type="Pfam" id="PF18952">
    <property type="entry name" value="DUF5696"/>
    <property type="match status" value="1"/>
</dbReference>
<accession>A0A402A3C7</accession>
<reference evidence="2" key="1">
    <citation type="submission" date="2018-12" db="EMBL/GenBank/DDBJ databases">
        <title>Tengunoibacter tsumagoiensis gen. nov., sp. nov., Dictyobacter kobayashii sp. nov., D. alpinus sp. nov., and D. joshuensis sp. nov. and description of Dictyobacteraceae fam. nov. within the order Ktedonobacterales isolated from Tengu-no-mugimeshi.</title>
        <authorList>
            <person name="Wang C.M."/>
            <person name="Zheng Y."/>
            <person name="Sakai Y."/>
            <person name="Toyoda A."/>
            <person name="Minakuchi Y."/>
            <person name="Abe K."/>
            <person name="Yokota A."/>
            <person name="Yabe S."/>
        </authorList>
    </citation>
    <scope>NUCLEOTIDE SEQUENCE [LARGE SCALE GENOMIC DNA]</scope>
    <source>
        <strain evidence="2">Uno3</strain>
    </source>
</reference>
<sequence length="615" mass="69887">MSEIIWHAENEYIDVTFYQDASADILDKGTQTRWHMGHVVLQEDNPIDVGHVWLRTERSMCEEYPGRFQGERSGDEIRFTLLGRERREVGQFSCQFQLQGPKFIVSIVEIAESIPSLMFPPAIESESLVLPMGVGKWLRNPLAERRFWLYPSHLNMRWFGGLRGQAGWIAIVEDGYVNGGVHAHTLRATPGWLKSLGQWRGKRTISYQFVSGDYVTLAKTYRAYALAHGLHRSLTEKIQQTPALNNFLGGRLLSFMQANSVTAEREEDSLQPSEEAARLEKQNPQVGITHKQATQLITAAVEQGLKKGLVVLRGWIKGGYDETHPDIWPPDPAVGTQEELQETLELHDSFTVALHDNYQDIYQQSASWPQGVIRTRSGDPMPGGLWSGGQAYILNARDGLAYAQRNWEQIKTLRPRAMFIDTTIAVQFYESYEQGNELTRAQDEALKQELLQFYKDQGQVLGSEEGADFGVPFVDWIENRHGRIAGVSIPLWPLVFHDAAFSTRYGPPPQHSESAQSSAPRWLTDMLWGYPLIWGFSKAQQGNERLSEIADMSHVDQWLERIGTQEMLSHRYVSADGEVEETTFASGDSIIVNFSDYDREIEGEYLPAHSYRLRH</sequence>